<dbReference type="RefSeq" id="WP_207469825.1">
    <property type="nucleotide sequence ID" value="NZ_JAFNAW010000033.1"/>
</dbReference>
<proteinExistence type="inferred from homology"/>
<dbReference type="InterPro" id="IPR036249">
    <property type="entry name" value="Thioredoxin-like_sf"/>
</dbReference>
<dbReference type="Pfam" id="PF02798">
    <property type="entry name" value="GST_N"/>
    <property type="match status" value="1"/>
</dbReference>
<dbReference type="PROSITE" id="PS50405">
    <property type="entry name" value="GST_CTER"/>
    <property type="match status" value="1"/>
</dbReference>
<dbReference type="PROSITE" id="PS50404">
    <property type="entry name" value="GST_NTER"/>
    <property type="match status" value="1"/>
</dbReference>
<dbReference type="EMBL" id="JBHRTE010000014">
    <property type="protein sequence ID" value="MFC3167064.1"/>
    <property type="molecule type" value="Genomic_DNA"/>
</dbReference>
<evidence type="ECO:0000259" key="2">
    <source>
        <dbReference type="PROSITE" id="PS50404"/>
    </source>
</evidence>
<dbReference type="SFLD" id="SFLDG00358">
    <property type="entry name" value="Main_(cytGST)"/>
    <property type="match status" value="1"/>
</dbReference>
<dbReference type="PANTHER" id="PTHR44051:SF8">
    <property type="entry name" value="GLUTATHIONE S-TRANSFERASE GSTA"/>
    <property type="match status" value="1"/>
</dbReference>
<keyword evidence="5" id="KW-1185">Reference proteome</keyword>
<dbReference type="InterPro" id="IPR004046">
    <property type="entry name" value="GST_C"/>
</dbReference>
<dbReference type="CDD" id="cd03046">
    <property type="entry name" value="GST_N_GTT1_like"/>
    <property type="match status" value="1"/>
</dbReference>
<dbReference type="PANTHER" id="PTHR44051">
    <property type="entry name" value="GLUTATHIONE S-TRANSFERASE-RELATED"/>
    <property type="match status" value="1"/>
</dbReference>
<feature type="domain" description="GST C-terminal" evidence="3">
    <location>
        <begin position="86"/>
        <end position="213"/>
    </location>
</feature>
<dbReference type="Proteomes" id="UP001595557">
    <property type="component" value="Unassembled WGS sequence"/>
</dbReference>
<evidence type="ECO:0000259" key="3">
    <source>
        <dbReference type="PROSITE" id="PS50405"/>
    </source>
</evidence>
<dbReference type="CDD" id="cd03207">
    <property type="entry name" value="GST_C_8"/>
    <property type="match status" value="1"/>
</dbReference>
<dbReference type="SFLD" id="SFLDS00019">
    <property type="entry name" value="Glutathione_Transferase_(cytos"/>
    <property type="match status" value="1"/>
</dbReference>
<dbReference type="InterPro" id="IPR040079">
    <property type="entry name" value="Glutathione_S-Trfase"/>
</dbReference>
<dbReference type="InterPro" id="IPR004045">
    <property type="entry name" value="Glutathione_S-Trfase_N"/>
</dbReference>
<evidence type="ECO:0000313" key="5">
    <source>
        <dbReference type="Proteomes" id="UP001595557"/>
    </source>
</evidence>
<dbReference type="Pfam" id="PF00043">
    <property type="entry name" value="GST_C"/>
    <property type="match status" value="1"/>
</dbReference>
<dbReference type="Gene3D" id="3.40.30.10">
    <property type="entry name" value="Glutaredoxin"/>
    <property type="match status" value="1"/>
</dbReference>
<reference evidence="5" key="1">
    <citation type="journal article" date="2019" name="Int. J. Syst. Evol. Microbiol.">
        <title>The Global Catalogue of Microorganisms (GCM) 10K type strain sequencing project: providing services to taxonomists for standard genome sequencing and annotation.</title>
        <authorList>
            <consortium name="The Broad Institute Genomics Platform"/>
            <consortium name="The Broad Institute Genome Sequencing Center for Infectious Disease"/>
            <person name="Wu L."/>
            <person name="Ma J."/>
        </authorList>
    </citation>
    <scope>NUCLEOTIDE SEQUENCE [LARGE SCALE GENOMIC DNA]</scope>
    <source>
        <strain evidence="5">KCTC 52239</strain>
    </source>
</reference>
<feature type="domain" description="GST N-terminal" evidence="2">
    <location>
        <begin position="8"/>
        <end position="86"/>
    </location>
</feature>
<evidence type="ECO:0000256" key="1">
    <source>
        <dbReference type="RuleBase" id="RU003494"/>
    </source>
</evidence>
<dbReference type="InterPro" id="IPR036282">
    <property type="entry name" value="Glutathione-S-Trfase_C_sf"/>
</dbReference>
<sequence>MTLVLTTYDWVPEFPRGFVRDIRVRWLLEELGRPYQVETVPLRQKSADHIAQQPFAQVPFIRDGDLTLFESGAILLHLAEDTVLMPGDRRPQVQQWLIAALNSIEPFIMAWIVNKFFDKDEAGAARREPLLRQRLEQLQASLGDRDWLMGDSFTVADLLMADILRIPARNGLLDDLHALAAYVERATDRPAFRKALASQMAHWKAADDRMAAG</sequence>
<name>A0ABV7I8V8_9RHOB</name>
<organism evidence="4 5">
    <name type="scientific">Paracoccus fontiphilus</name>
    <dbReference type="NCBI Taxonomy" id="1815556"/>
    <lineage>
        <taxon>Bacteria</taxon>
        <taxon>Pseudomonadati</taxon>
        <taxon>Pseudomonadota</taxon>
        <taxon>Alphaproteobacteria</taxon>
        <taxon>Rhodobacterales</taxon>
        <taxon>Paracoccaceae</taxon>
        <taxon>Paracoccus</taxon>
    </lineage>
</organism>
<dbReference type="SUPFAM" id="SSF47616">
    <property type="entry name" value="GST C-terminal domain-like"/>
    <property type="match status" value="1"/>
</dbReference>
<comment type="caution">
    <text evidence="4">The sequence shown here is derived from an EMBL/GenBank/DDBJ whole genome shotgun (WGS) entry which is preliminary data.</text>
</comment>
<evidence type="ECO:0000313" key="4">
    <source>
        <dbReference type="EMBL" id="MFC3167064.1"/>
    </source>
</evidence>
<dbReference type="SUPFAM" id="SSF52833">
    <property type="entry name" value="Thioredoxin-like"/>
    <property type="match status" value="1"/>
</dbReference>
<dbReference type="Gene3D" id="1.20.1050.10">
    <property type="match status" value="1"/>
</dbReference>
<accession>A0ABV7I8V8</accession>
<protein>
    <submittedName>
        <fullName evidence="4">Glutathione S-transferase family protein</fullName>
    </submittedName>
</protein>
<dbReference type="InterPro" id="IPR010987">
    <property type="entry name" value="Glutathione-S-Trfase_C-like"/>
</dbReference>
<gene>
    <name evidence="4" type="ORF">ACFOD7_03280</name>
</gene>
<comment type="similarity">
    <text evidence="1">Belongs to the GST superfamily.</text>
</comment>